<dbReference type="Ensembl" id="ENSBMST00010008257.1">
    <property type="protein sequence ID" value="ENSBMSP00010007398.1"/>
    <property type="gene ID" value="ENSBMSG00010005487.1"/>
</dbReference>
<dbReference type="OMA" id="CHISIMV"/>
<dbReference type="GeneTree" id="ENSGT00910000147952"/>
<keyword evidence="1" id="KW-0812">Transmembrane</keyword>
<evidence type="ECO:0000313" key="2">
    <source>
        <dbReference type="Ensembl" id="ENSBMSP00010007398.1"/>
    </source>
</evidence>
<organism evidence="2">
    <name type="scientific">Balaenoptera musculus</name>
    <name type="common">Blue whale</name>
    <dbReference type="NCBI Taxonomy" id="9771"/>
    <lineage>
        <taxon>Eukaryota</taxon>
        <taxon>Metazoa</taxon>
        <taxon>Chordata</taxon>
        <taxon>Craniata</taxon>
        <taxon>Vertebrata</taxon>
        <taxon>Euteleostomi</taxon>
        <taxon>Mammalia</taxon>
        <taxon>Eutheria</taxon>
        <taxon>Laurasiatheria</taxon>
        <taxon>Artiodactyla</taxon>
        <taxon>Whippomorpha</taxon>
        <taxon>Cetacea</taxon>
        <taxon>Mysticeti</taxon>
        <taxon>Balaenopteridae</taxon>
        <taxon>Balaenoptera</taxon>
    </lineage>
</organism>
<evidence type="ECO:0000256" key="1">
    <source>
        <dbReference type="SAM" id="Phobius"/>
    </source>
</evidence>
<dbReference type="AlphaFoldDB" id="A0A8C0HWB1"/>
<name>A0A8C0HWB1_BALMU</name>
<feature type="transmembrane region" description="Helical" evidence="1">
    <location>
        <begin position="29"/>
        <end position="53"/>
    </location>
</feature>
<keyword evidence="1" id="KW-0472">Membrane</keyword>
<accession>A0A8C0HWB1</accession>
<protein>
    <submittedName>
        <fullName evidence="2">Uncharacterized protein</fullName>
    </submittedName>
</protein>
<sequence length="78" mass="9371">MWYPCVLTMCHISIMVTRKSFYDTYYHTVFHFTCKILQSSFSLLISYIFFFFFSHGELPPHPSPIIFPSILHWYHLAS</sequence>
<proteinExistence type="predicted"/>
<keyword evidence="1" id="KW-1133">Transmembrane helix</keyword>
<reference evidence="2" key="1">
    <citation type="submission" date="2023-09" db="UniProtKB">
        <authorList>
            <consortium name="Ensembl"/>
        </authorList>
    </citation>
    <scope>IDENTIFICATION</scope>
</reference>